<dbReference type="SUPFAM" id="SSF50965">
    <property type="entry name" value="Galactose oxidase, central domain"/>
    <property type="match status" value="1"/>
</dbReference>
<dbReference type="EMBL" id="CAJZBQ010000018">
    <property type="protein sequence ID" value="CAG9317527.1"/>
    <property type="molecule type" value="Genomic_DNA"/>
</dbReference>
<dbReference type="InterPro" id="IPR011043">
    <property type="entry name" value="Gal_Oxase/kelch_b-propeller"/>
</dbReference>
<dbReference type="Proteomes" id="UP001162131">
    <property type="component" value="Unassembled WGS sequence"/>
</dbReference>
<comment type="caution">
    <text evidence="1">The sequence shown here is derived from an EMBL/GenBank/DDBJ whole genome shotgun (WGS) entry which is preliminary data.</text>
</comment>
<accession>A0AAU9IRT0</accession>
<reference evidence="1" key="1">
    <citation type="submission" date="2021-09" db="EMBL/GenBank/DDBJ databases">
        <authorList>
            <consortium name="AG Swart"/>
            <person name="Singh M."/>
            <person name="Singh A."/>
            <person name="Seah K."/>
            <person name="Emmerich C."/>
        </authorList>
    </citation>
    <scope>NUCLEOTIDE SEQUENCE</scope>
    <source>
        <strain evidence="1">ATCC30299</strain>
    </source>
</reference>
<sequence length="141" mass="15588">MGGLALRKRSAELEINSRAACSAPQINPSPYDPPLMQTCQDYLNACQQGTTIYNLGRENARTNLIIYNTETETWISKIFETPQTLEFYTCLTQLPNGKLFCFGSCWQTGITVLIDTNGGVEVLPSGTPCQNSSCIYFNNSV</sequence>
<evidence type="ECO:0000313" key="1">
    <source>
        <dbReference type="EMBL" id="CAG9317527.1"/>
    </source>
</evidence>
<protein>
    <submittedName>
        <fullName evidence="1">Uncharacterized protein</fullName>
    </submittedName>
</protein>
<keyword evidence="2" id="KW-1185">Reference proteome</keyword>
<organism evidence="1 2">
    <name type="scientific">Blepharisma stoltei</name>
    <dbReference type="NCBI Taxonomy" id="1481888"/>
    <lineage>
        <taxon>Eukaryota</taxon>
        <taxon>Sar</taxon>
        <taxon>Alveolata</taxon>
        <taxon>Ciliophora</taxon>
        <taxon>Postciliodesmatophora</taxon>
        <taxon>Heterotrichea</taxon>
        <taxon>Heterotrichida</taxon>
        <taxon>Blepharismidae</taxon>
        <taxon>Blepharisma</taxon>
    </lineage>
</organism>
<name>A0AAU9IRT0_9CILI</name>
<proteinExistence type="predicted"/>
<evidence type="ECO:0000313" key="2">
    <source>
        <dbReference type="Proteomes" id="UP001162131"/>
    </source>
</evidence>
<dbReference type="AlphaFoldDB" id="A0AAU9IRT0"/>
<gene>
    <name evidence="1" type="ORF">BSTOLATCC_MIC18773</name>
</gene>